<dbReference type="AlphaFoldDB" id="A0A6G1CV30"/>
<evidence type="ECO:0000313" key="1">
    <source>
        <dbReference type="EMBL" id="KAF0903987.1"/>
    </source>
</evidence>
<sequence>MNDSEPIEIDDDDDEDKVEVEDGVGVGSKRKLTSAVCKEFKRVTYMGTVKAKLPYKAAFMRASHLMRITNKKLPFGLVFKT</sequence>
<organism evidence="1 2">
    <name type="scientific">Oryza meyeriana var. granulata</name>
    <dbReference type="NCBI Taxonomy" id="110450"/>
    <lineage>
        <taxon>Eukaryota</taxon>
        <taxon>Viridiplantae</taxon>
        <taxon>Streptophyta</taxon>
        <taxon>Embryophyta</taxon>
        <taxon>Tracheophyta</taxon>
        <taxon>Spermatophyta</taxon>
        <taxon>Magnoliopsida</taxon>
        <taxon>Liliopsida</taxon>
        <taxon>Poales</taxon>
        <taxon>Poaceae</taxon>
        <taxon>BOP clade</taxon>
        <taxon>Oryzoideae</taxon>
        <taxon>Oryzeae</taxon>
        <taxon>Oryzinae</taxon>
        <taxon>Oryza</taxon>
        <taxon>Oryza meyeriana</taxon>
    </lineage>
</organism>
<dbReference type="EMBL" id="SPHZ02000008">
    <property type="protein sequence ID" value="KAF0903987.1"/>
    <property type="molecule type" value="Genomic_DNA"/>
</dbReference>
<accession>A0A6G1CV30</accession>
<gene>
    <name evidence="1" type="ORF">E2562_030486</name>
</gene>
<reference evidence="1 2" key="1">
    <citation type="submission" date="2019-11" db="EMBL/GenBank/DDBJ databases">
        <title>Whole genome sequence of Oryza granulata.</title>
        <authorList>
            <person name="Li W."/>
        </authorList>
    </citation>
    <scope>NUCLEOTIDE SEQUENCE [LARGE SCALE GENOMIC DNA]</scope>
    <source>
        <strain evidence="2">cv. Menghai</strain>
        <tissue evidence="1">Leaf</tissue>
    </source>
</reference>
<protein>
    <submittedName>
        <fullName evidence="1">Uncharacterized protein</fullName>
    </submittedName>
</protein>
<evidence type="ECO:0000313" key="2">
    <source>
        <dbReference type="Proteomes" id="UP000479710"/>
    </source>
</evidence>
<dbReference type="Proteomes" id="UP000479710">
    <property type="component" value="Unassembled WGS sequence"/>
</dbReference>
<proteinExistence type="predicted"/>
<comment type="caution">
    <text evidence="1">The sequence shown here is derived from an EMBL/GenBank/DDBJ whole genome shotgun (WGS) entry which is preliminary data.</text>
</comment>
<keyword evidence="2" id="KW-1185">Reference proteome</keyword>
<name>A0A6G1CV30_9ORYZ</name>